<evidence type="ECO:0000313" key="5">
    <source>
        <dbReference type="EMBL" id="KAK9074111.1"/>
    </source>
</evidence>
<evidence type="ECO:0000256" key="1">
    <source>
        <dbReference type="ARBA" id="ARBA00022614"/>
    </source>
</evidence>
<feature type="domain" description="TIR" evidence="4">
    <location>
        <begin position="7"/>
        <end position="193"/>
    </location>
</feature>
<dbReference type="InterPro" id="IPR027417">
    <property type="entry name" value="P-loop_NTPase"/>
</dbReference>
<organism evidence="5 6">
    <name type="scientific">Deinandra increscens subsp. villosa</name>
    <dbReference type="NCBI Taxonomy" id="3103831"/>
    <lineage>
        <taxon>Eukaryota</taxon>
        <taxon>Viridiplantae</taxon>
        <taxon>Streptophyta</taxon>
        <taxon>Embryophyta</taxon>
        <taxon>Tracheophyta</taxon>
        <taxon>Spermatophyta</taxon>
        <taxon>Magnoliopsida</taxon>
        <taxon>eudicotyledons</taxon>
        <taxon>Gunneridae</taxon>
        <taxon>Pentapetalae</taxon>
        <taxon>asterids</taxon>
        <taxon>campanulids</taxon>
        <taxon>Asterales</taxon>
        <taxon>Asteraceae</taxon>
        <taxon>Asteroideae</taxon>
        <taxon>Heliantheae alliance</taxon>
        <taxon>Madieae</taxon>
        <taxon>Madiinae</taxon>
        <taxon>Deinandra</taxon>
    </lineage>
</organism>
<dbReference type="AlphaFoldDB" id="A0AAP0DFD3"/>
<dbReference type="Gene3D" id="3.40.50.10140">
    <property type="entry name" value="Toll/interleukin-1 receptor homology (TIR) domain"/>
    <property type="match status" value="1"/>
</dbReference>
<dbReference type="Gene3D" id="1.10.8.430">
    <property type="entry name" value="Helical domain of apoptotic protease-activating factors"/>
    <property type="match status" value="1"/>
</dbReference>
<dbReference type="Pfam" id="PF01582">
    <property type="entry name" value="TIR"/>
    <property type="match status" value="1"/>
</dbReference>
<keyword evidence="6" id="KW-1185">Reference proteome</keyword>
<dbReference type="PRINTS" id="PR00364">
    <property type="entry name" value="DISEASERSIST"/>
</dbReference>
<evidence type="ECO:0000259" key="4">
    <source>
        <dbReference type="PROSITE" id="PS50104"/>
    </source>
</evidence>
<dbReference type="PANTHER" id="PTHR11017">
    <property type="entry name" value="LEUCINE-RICH REPEAT-CONTAINING PROTEIN"/>
    <property type="match status" value="1"/>
</dbReference>
<dbReference type="Pfam" id="PF00931">
    <property type="entry name" value="NB-ARC"/>
    <property type="match status" value="1"/>
</dbReference>
<dbReference type="GO" id="GO:0007165">
    <property type="term" value="P:signal transduction"/>
    <property type="evidence" value="ECO:0007669"/>
    <property type="project" value="InterPro"/>
</dbReference>
<dbReference type="PANTHER" id="PTHR11017:SF492">
    <property type="entry name" value="TIR DOMAIN, P-LOOP CONTAINING NUCLEOSIDE TRIPHOSPHATE HYDROLASE"/>
    <property type="match status" value="1"/>
</dbReference>
<dbReference type="SMART" id="SM00255">
    <property type="entry name" value="TIR"/>
    <property type="match status" value="1"/>
</dbReference>
<dbReference type="InterPro" id="IPR058192">
    <property type="entry name" value="WHD_ROQ1-like"/>
</dbReference>
<dbReference type="SUPFAM" id="SSF52200">
    <property type="entry name" value="Toll/Interleukin receptor TIR domain"/>
    <property type="match status" value="1"/>
</dbReference>
<protein>
    <recommendedName>
        <fullName evidence="4">TIR domain-containing protein</fullName>
    </recommendedName>
</protein>
<dbReference type="InterPro" id="IPR000157">
    <property type="entry name" value="TIR_dom"/>
</dbReference>
<keyword evidence="3" id="KW-0520">NAD</keyword>
<dbReference type="GO" id="GO:0043531">
    <property type="term" value="F:ADP binding"/>
    <property type="evidence" value="ECO:0007669"/>
    <property type="project" value="InterPro"/>
</dbReference>
<evidence type="ECO:0000256" key="3">
    <source>
        <dbReference type="ARBA" id="ARBA00023027"/>
    </source>
</evidence>
<comment type="caution">
    <text evidence="5">The sequence shown here is derived from an EMBL/GenBank/DDBJ whole genome shotgun (WGS) entry which is preliminary data.</text>
</comment>
<dbReference type="Gene3D" id="3.30.70.100">
    <property type="match status" value="1"/>
</dbReference>
<dbReference type="InterPro" id="IPR032675">
    <property type="entry name" value="LRR_dom_sf"/>
</dbReference>
<dbReference type="Gene3D" id="3.40.50.300">
    <property type="entry name" value="P-loop containing nucleotide triphosphate hydrolases"/>
    <property type="match status" value="1"/>
</dbReference>
<dbReference type="EMBL" id="JBCNJP010000008">
    <property type="protein sequence ID" value="KAK9074111.1"/>
    <property type="molecule type" value="Genomic_DNA"/>
</dbReference>
<proteinExistence type="predicted"/>
<dbReference type="SUPFAM" id="SSF52540">
    <property type="entry name" value="P-loop containing nucleoside triphosphate hydrolases"/>
    <property type="match status" value="1"/>
</dbReference>
<dbReference type="InterPro" id="IPR044974">
    <property type="entry name" value="Disease_R_plants"/>
</dbReference>
<dbReference type="FunFam" id="3.40.50.10140:FF:000007">
    <property type="entry name" value="Disease resistance protein (TIR-NBS-LRR class)"/>
    <property type="match status" value="1"/>
</dbReference>
<accession>A0AAP0DFD3</accession>
<dbReference type="Proteomes" id="UP001408789">
    <property type="component" value="Unassembled WGS sequence"/>
</dbReference>
<dbReference type="InterPro" id="IPR035897">
    <property type="entry name" value="Toll_tir_struct_dom_sf"/>
</dbReference>
<keyword evidence="2" id="KW-0677">Repeat</keyword>
<evidence type="ECO:0000313" key="6">
    <source>
        <dbReference type="Proteomes" id="UP001408789"/>
    </source>
</evidence>
<dbReference type="InterPro" id="IPR002182">
    <property type="entry name" value="NB-ARC"/>
</dbReference>
<reference evidence="5 6" key="1">
    <citation type="submission" date="2024-04" db="EMBL/GenBank/DDBJ databases">
        <title>The reference genome of an endangered Asteraceae, Deinandra increscens subsp. villosa, native to the Central Coast of California.</title>
        <authorList>
            <person name="Guilliams M."/>
            <person name="Hasenstab-Lehman K."/>
            <person name="Meyer R."/>
            <person name="Mcevoy S."/>
        </authorList>
    </citation>
    <scope>NUCLEOTIDE SEQUENCE [LARGE SCALE GENOMIC DNA]</scope>
    <source>
        <tissue evidence="5">Leaf</tissue>
    </source>
</reference>
<gene>
    <name evidence="5" type="ORF">SSX86_006708</name>
</gene>
<dbReference type="GO" id="GO:0006952">
    <property type="term" value="P:defense response"/>
    <property type="evidence" value="ECO:0007669"/>
    <property type="project" value="InterPro"/>
</dbReference>
<name>A0AAP0DFD3_9ASTR</name>
<dbReference type="SUPFAM" id="SSF52058">
    <property type="entry name" value="L domain-like"/>
    <property type="match status" value="1"/>
</dbReference>
<dbReference type="Pfam" id="PF23282">
    <property type="entry name" value="WHD_ROQ1"/>
    <property type="match status" value="1"/>
</dbReference>
<keyword evidence="1" id="KW-0433">Leucine-rich repeat</keyword>
<dbReference type="InterPro" id="IPR042197">
    <property type="entry name" value="Apaf_helical"/>
</dbReference>
<dbReference type="Gene3D" id="3.80.10.10">
    <property type="entry name" value="Ribonuclease Inhibitor"/>
    <property type="match status" value="1"/>
</dbReference>
<dbReference type="PROSITE" id="PS50104">
    <property type="entry name" value="TIR"/>
    <property type="match status" value="1"/>
</dbReference>
<evidence type="ECO:0000256" key="2">
    <source>
        <dbReference type="ARBA" id="ARBA00022737"/>
    </source>
</evidence>
<sequence>MASTSTLIYDVFLSFRGEDTRNSFTDHLYKALHEAGIRTFRDAEEIREGQELKPEIERSITESKASIIVFSENFANSRWCLDELWLILEQKRKRGNFVLPLFYGVDPSDVKNQRGSFRIEAKNKVKGSQWKLLKVNCWNQRGSLVIEDSKWTEDNVQRWKAALTEAANLKGMVVSGSETAFIANVVHKIYCELDLKLLSTPTILSGIETQAEMINTWLKDERPGSSVLAICGMGGSGKTTLAKYVYNSNKQNFESSSFIEEIENQPRGLLGLQKQLLRDVLGSNTMMISSVSEGTSHIEKAIQLKKVLIVVDDIDDQDNLSTLFGTRRFPTQSKIIITTRILNINSWFGSISWACHVHKIELLNLDNSMELLSCHAFGSKVPMEGFHEIAAQLAQYCGGNPLALKVLGSSLFVNAEDPRIKNNMIEVWRSKMKSLSSLKGDLDSKIQGVLQKSFESLPCHSHKELFLHIACLLIGQTTHRMIKALENDWHAKSGIQTLINRCLVTFKSHTHKLTMHKLLQDMAIKLVREESKDPAKRSRVTHHDESYHLLRNQEGSETIEALALDVRKVELGMGSEEFETSSLVKMKNLKLLKLNYVKLTGSYEKFPELRWFWWNGCNLKTIPLGFMSSFLVTLNLGFADLEKFEPPMVLNSLKILDLSFGYKLVSICNLHRIPKLETLALWNCTNLTHVCKTIRDLEKLYYLNLQGCTKLWKASFICGEILEQSLFSLPQSLLKLLLLSNPFEILPFDLKMVRVLELSCCHNLKSLPCLPRTLKELSVDWCTSLEKLTFDMGRFTLDKFSYEGCFKLCEIEGLFKLVSVEKHDDPADLEHIQWIKAYENHKVDLVGDMITNGRTFTIQLLYEYGIRSTYLQDIKDESMATHEYKSSSEFLSFHVPSHPKKHMIQGLNVTFLYKSSGVDTYYMWPPFAKISNRTTGITWVYNPVVFCKPRVDEDVVWLSYWPIRNMFNIGDEIHVNILLDNGMTVKECGASLVYIDGNEENREDKFEKMARMKEEEVIGGDLSGFEVTKGGYYLCRSDFFRSMTTLYLKWLFGDDIQCAVELGVSFNSESETDKIKKVVSCIVGVESVLIQEDIGRLIVCGHFNPQAIVMCVREFEKLVHLFSHKIIEL</sequence>